<dbReference type="AlphaFoldDB" id="M7Z4F8"/>
<organism evidence="1">
    <name type="scientific">Triticum urartu</name>
    <name type="common">Red wild einkorn</name>
    <name type="synonym">Crithodium urartu</name>
    <dbReference type="NCBI Taxonomy" id="4572"/>
    <lineage>
        <taxon>Eukaryota</taxon>
        <taxon>Viridiplantae</taxon>
        <taxon>Streptophyta</taxon>
        <taxon>Embryophyta</taxon>
        <taxon>Tracheophyta</taxon>
        <taxon>Spermatophyta</taxon>
        <taxon>Magnoliopsida</taxon>
        <taxon>Liliopsida</taxon>
        <taxon>Poales</taxon>
        <taxon>Poaceae</taxon>
        <taxon>BOP clade</taxon>
        <taxon>Pooideae</taxon>
        <taxon>Triticodae</taxon>
        <taxon>Triticeae</taxon>
        <taxon>Triticinae</taxon>
        <taxon>Triticum</taxon>
    </lineage>
</organism>
<sequence length="216" mass="24595">MPRSRTRRCELDADSTGKVISIIRVIKKENKSKEKSHARKFSTNLGGTLMHNVHNIIGVIISNRIIMQFRRTKSKNIPTDNEVPGAPSMLKNTVDVDPRRGQFSVNLDLFSSHPGWVTMEINWTIIPYKSGLHRCLSASYGLTDMGQVVYCKRDYYITELLNNSYRFISRPNMESLKPTPRVILRLGGYNNMTRELRVIGGNDNPVPEDTATLMKI</sequence>
<dbReference type="EMBL" id="KD176996">
    <property type="protein sequence ID" value="EMS54872.1"/>
    <property type="molecule type" value="Genomic_DNA"/>
</dbReference>
<reference evidence="1" key="1">
    <citation type="journal article" date="2013" name="Nature">
        <title>Draft genome of the wheat A-genome progenitor Triticum urartu.</title>
        <authorList>
            <person name="Ling H.Q."/>
            <person name="Zhao S."/>
            <person name="Liu D."/>
            <person name="Wang J."/>
            <person name="Sun H."/>
            <person name="Zhang C."/>
            <person name="Fan H."/>
            <person name="Li D."/>
            <person name="Dong L."/>
            <person name="Tao Y."/>
            <person name="Gao C."/>
            <person name="Wu H."/>
            <person name="Li Y."/>
            <person name="Cui Y."/>
            <person name="Guo X."/>
            <person name="Zheng S."/>
            <person name="Wang B."/>
            <person name="Yu K."/>
            <person name="Liang Q."/>
            <person name="Yang W."/>
            <person name="Lou X."/>
            <person name="Chen J."/>
            <person name="Feng M."/>
            <person name="Jian J."/>
            <person name="Zhang X."/>
            <person name="Luo G."/>
            <person name="Jiang Y."/>
            <person name="Liu J."/>
            <person name="Wang Z."/>
            <person name="Sha Y."/>
            <person name="Zhang B."/>
            <person name="Wu H."/>
            <person name="Tang D."/>
            <person name="Shen Q."/>
            <person name="Xue P."/>
            <person name="Zou S."/>
            <person name="Wang X."/>
            <person name="Liu X."/>
            <person name="Wang F."/>
            <person name="Yang Y."/>
            <person name="An X."/>
            <person name="Dong Z."/>
            <person name="Zhang K."/>
            <person name="Zhang X."/>
            <person name="Luo M.C."/>
            <person name="Dvorak J."/>
            <person name="Tong Y."/>
            <person name="Wang J."/>
            <person name="Yang H."/>
            <person name="Li Z."/>
            <person name="Wang D."/>
            <person name="Zhang A."/>
            <person name="Wang J."/>
        </authorList>
    </citation>
    <scope>NUCLEOTIDE SEQUENCE</scope>
</reference>
<name>M7Z4F8_TRIUA</name>
<proteinExistence type="predicted"/>
<gene>
    <name evidence="1" type="ORF">TRIUR3_13402</name>
</gene>
<accession>M7Z4F8</accession>
<evidence type="ECO:0000313" key="1">
    <source>
        <dbReference type="EMBL" id="EMS54872.1"/>
    </source>
</evidence>
<protein>
    <submittedName>
        <fullName evidence="1">Uncharacterized protein</fullName>
    </submittedName>
</protein>